<name>A0A6S6ULI5_9BACT</name>
<dbReference type="AlphaFoldDB" id="A0A6S6ULI5"/>
<organism evidence="1">
    <name type="scientific">uncultured Aureispira sp</name>
    <dbReference type="NCBI Taxonomy" id="1331704"/>
    <lineage>
        <taxon>Bacteria</taxon>
        <taxon>Pseudomonadati</taxon>
        <taxon>Bacteroidota</taxon>
        <taxon>Saprospiria</taxon>
        <taxon>Saprospirales</taxon>
        <taxon>Saprospiraceae</taxon>
        <taxon>Aureispira</taxon>
        <taxon>environmental samples</taxon>
    </lineage>
</organism>
<dbReference type="EMBL" id="CACVAQ010000539">
    <property type="protein sequence ID" value="CAA6830172.1"/>
    <property type="molecule type" value="Genomic_DNA"/>
</dbReference>
<gene>
    <name evidence="1" type="ORF">HELGO_WM26819</name>
</gene>
<sequence>MNYDEISETVQSILIQHFNIPVSAFSWEESLEKQQADFKILDYLIFLERLLQSKFKKDFFLLENISTAIHNPKDIVVLIMESFKNELEEK</sequence>
<evidence type="ECO:0008006" key="2">
    <source>
        <dbReference type="Google" id="ProtNLM"/>
    </source>
</evidence>
<protein>
    <recommendedName>
        <fullName evidence="2">Carrier domain-containing protein</fullName>
    </recommendedName>
</protein>
<reference evidence="1" key="1">
    <citation type="submission" date="2020-01" db="EMBL/GenBank/DDBJ databases">
        <authorList>
            <person name="Meier V. D."/>
            <person name="Meier V D."/>
        </authorList>
    </citation>
    <scope>NUCLEOTIDE SEQUENCE</scope>
    <source>
        <strain evidence="1">HLG_WM_MAG_10</strain>
    </source>
</reference>
<accession>A0A6S6ULI5</accession>
<evidence type="ECO:0000313" key="1">
    <source>
        <dbReference type="EMBL" id="CAA6830172.1"/>
    </source>
</evidence>
<proteinExistence type="predicted"/>